<dbReference type="EMBL" id="CAJVQC010107688">
    <property type="protein sequence ID" value="CAG8833901.1"/>
    <property type="molecule type" value="Genomic_DNA"/>
</dbReference>
<name>A0ACA9SCA7_9GLOM</name>
<gene>
    <name evidence="1" type="ORF">RPERSI_LOCUS29001</name>
</gene>
<dbReference type="Proteomes" id="UP000789920">
    <property type="component" value="Unassembled WGS sequence"/>
</dbReference>
<protein>
    <submittedName>
        <fullName evidence="1">18473_t:CDS:1</fullName>
    </submittedName>
</protein>
<organism evidence="1 2">
    <name type="scientific">Racocetra persica</name>
    <dbReference type="NCBI Taxonomy" id="160502"/>
    <lineage>
        <taxon>Eukaryota</taxon>
        <taxon>Fungi</taxon>
        <taxon>Fungi incertae sedis</taxon>
        <taxon>Mucoromycota</taxon>
        <taxon>Glomeromycotina</taxon>
        <taxon>Glomeromycetes</taxon>
        <taxon>Diversisporales</taxon>
        <taxon>Gigasporaceae</taxon>
        <taxon>Racocetra</taxon>
    </lineage>
</organism>
<comment type="caution">
    <text evidence="1">The sequence shown here is derived from an EMBL/GenBank/DDBJ whole genome shotgun (WGS) entry which is preliminary data.</text>
</comment>
<sequence>MSPSAVFVQSNVAVGSSSEKSSQKTKCRHLGENFSCFLFGNL</sequence>
<accession>A0ACA9SCA7</accession>
<reference evidence="1" key="1">
    <citation type="submission" date="2021-06" db="EMBL/GenBank/DDBJ databases">
        <authorList>
            <person name="Kallberg Y."/>
            <person name="Tangrot J."/>
            <person name="Rosling A."/>
        </authorList>
    </citation>
    <scope>NUCLEOTIDE SEQUENCE</scope>
    <source>
        <strain evidence="1">MA461A</strain>
    </source>
</reference>
<keyword evidence="2" id="KW-1185">Reference proteome</keyword>
<evidence type="ECO:0000313" key="1">
    <source>
        <dbReference type="EMBL" id="CAG8833901.1"/>
    </source>
</evidence>
<evidence type="ECO:0000313" key="2">
    <source>
        <dbReference type="Proteomes" id="UP000789920"/>
    </source>
</evidence>
<proteinExistence type="predicted"/>